<evidence type="ECO:0000256" key="3">
    <source>
        <dbReference type="ARBA" id="ARBA00022691"/>
    </source>
</evidence>
<keyword evidence="3 4" id="KW-0949">S-adenosyl-L-methionine</keyword>
<dbReference type="AlphaFoldDB" id="A0A9P4J0F0"/>
<proteinExistence type="inferred from homology"/>
<feature type="binding site" evidence="6">
    <location>
        <position position="430"/>
    </location>
    <ligand>
        <name>S-adenosyl-L-methionine</name>
        <dbReference type="ChEBI" id="CHEBI:59789"/>
    </ligand>
</feature>
<evidence type="ECO:0000256" key="7">
    <source>
        <dbReference type="PIRSR" id="PIRSR015894-3"/>
    </source>
</evidence>
<evidence type="ECO:0000259" key="8">
    <source>
        <dbReference type="Pfam" id="PF05185"/>
    </source>
</evidence>
<evidence type="ECO:0000259" key="9">
    <source>
        <dbReference type="Pfam" id="PF17285"/>
    </source>
</evidence>
<dbReference type="Gene3D" id="3.40.50.150">
    <property type="entry name" value="Vaccinia Virus protein VP39"/>
    <property type="match status" value="1"/>
</dbReference>
<dbReference type="PANTHER" id="PTHR10738">
    <property type="entry name" value="PROTEIN ARGININE N-METHYLTRANSFERASE 5"/>
    <property type="match status" value="1"/>
</dbReference>
<dbReference type="InterPro" id="IPR007857">
    <property type="entry name" value="Arg_MeTrfase_PRMT5"/>
</dbReference>
<dbReference type="InterPro" id="IPR029063">
    <property type="entry name" value="SAM-dependent_MTases_sf"/>
</dbReference>
<accession>A0A9P4J0F0</accession>
<protein>
    <recommendedName>
        <fullName evidence="4">Protein arginine N-methyltransferase</fullName>
    </recommendedName>
</protein>
<dbReference type="InterPro" id="IPR035248">
    <property type="entry name" value="PRMT5_C"/>
</dbReference>
<feature type="domain" description="PRMT5 oligomerisation" evidence="10">
    <location>
        <begin position="514"/>
        <end position="718"/>
    </location>
</feature>
<dbReference type="Gene3D" id="3.20.20.150">
    <property type="entry name" value="Divalent-metal-dependent TIM barrel enzymes"/>
    <property type="match status" value="1"/>
</dbReference>
<evidence type="ECO:0000313" key="11">
    <source>
        <dbReference type="EMBL" id="KAF2152349.1"/>
    </source>
</evidence>
<feature type="domain" description="PRMT5 TIM barrel" evidence="9">
    <location>
        <begin position="39"/>
        <end position="330"/>
    </location>
</feature>
<evidence type="ECO:0000256" key="4">
    <source>
        <dbReference type="PIRNR" id="PIRNR015894"/>
    </source>
</evidence>
<feature type="active site" description="Proton donor/acceptor" evidence="5">
    <location>
        <position position="481"/>
    </location>
</feature>
<dbReference type="InterPro" id="IPR035075">
    <property type="entry name" value="PRMT5"/>
</dbReference>
<dbReference type="PANTHER" id="PTHR10738:SF0">
    <property type="entry name" value="PROTEIN ARGININE N-METHYLTRANSFERASE 5"/>
    <property type="match status" value="1"/>
</dbReference>
<comment type="caution">
    <text evidence="11">The sequence shown here is derived from an EMBL/GenBank/DDBJ whole genome shotgun (WGS) entry which is preliminary data.</text>
</comment>
<evidence type="ECO:0000256" key="6">
    <source>
        <dbReference type="PIRSR" id="PIRSR015894-2"/>
    </source>
</evidence>
<keyword evidence="1 4" id="KW-0489">Methyltransferase</keyword>
<keyword evidence="12" id="KW-1185">Reference proteome</keyword>
<dbReference type="GO" id="GO:0005829">
    <property type="term" value="C:cytosol"/>
    <property type="evidence" value="ECO:0007669"/>
    <property type="project" value="TreeGrafter"/>
</dbReference>
<dbReference type="GO" id="GO:0006355">
    <property type="term" value="P:regulation of DNA-templated transcription"/>
    <property type="evidence" value="ECO:0007669"/>
    <property type="project" value="TreeGrafter"/>
</dbReference>
<evidence type="ECO:0000256" key="2">
    <source>
        <dbReference type="ARBA" id="ARBA00022679"/>
    </source>
</evidence>
<dbReference type="Pfam" id="PF05185">
    <property type="entry name" value="PRMT5"/>
    <property type="match status" value="1"/>
</dbReference>
<dbReference type="Pfam" id="PF17285">
    <property type="entry name" value="PRMT5_TIM"/>
    <property type="match status" value="1"/>
</dbReference>
<name>A0A9P4J0F0_9PEZI</name>
<dbReference type="GO" id="GO:0016274">
    <property type="term" value="F:protein-arginine N-methyltransferase activity"/>
    <property type="evidence" value="ECO:0007669"/>
    <property type="project" value="InterPro"/>
</dbReference>
<feature type="active site" description="Proton donor/acceptor" evidence="5">
    <location>
        <position position="490"/>
    </location>
</feature>
<feature type="binding site" evidence="6">
    <location>
        <begin position="374"/>
        <end position="375"/>
    </location>
    <ligand>
        <name>S-adenosyl-L-methionine</name>
        <dbReference type="ChEBI" id="CHEBI:59789"/>
    </ligand>
</feature>
<dbReference type="PIRSF" id="PIRSF015894">
    <property type="entry name" value="Skb1_MeTrfase"/>
    <property type="match status" value="1"/>
</dbReference>
<dbReference type="Pfam" id="PF17286">
    <property type="entry name" value="PRMT5_C"/>
    <property type="match status" value="1"/>
</dbReference>
<feature type="binding site" evidence="6">
    <location>
        <position position="365"/>
    </location>
    <ligand>
        <name>S-adenosyl-L-methionine</name>
        <dbReference type="ChEBI" id="CHEBI:59789"/>
    </ligand>
</feature>
<dbReference type="InterPro" id="IPR035247">
    <property type="entry name" value="PRMT5_TIM"/>
</dbReference>
<sequence length="741" mass="81700">MTSQDGPGMATPVFYIGLHDIHRKDPITSDDIDLSYNTGYDMITTPITNNAFREHAASVVSNPAGSLISCLSTEYTSLTPTVSTPSMIGLVSPWVDVASKNPRVAHLSRQVLSMEVAYAAFCGISNVVLPPLFRGKDVPDHSAVSRYASAVASATTIGPYLQLLVPFPMDDQPIYPESTFTHSLSASIEDVRGDTTNASDPLSPWDAWNFVRSTCNYHAKLAIALNLPRLLPSEQVQSRWYSEPLRLLHLPTQSFAPNPKGHPVLSKAHQALLTRYMRLQQVPWLLLSGTESLQNSAAAQADPTPAEAANVPIEQVSSSSHLAYLRYFQMNQPPLPPLARFAQGYQDYLQSPLQPLTDNLESITYEVFEKDPIKYEWYEKAVALALQDLYAELQRPIVLAVVGAGRGPLMTRSLLASASTKVPIVPYAVEKNPNAFVLLQNRNAIDPLWDNRVTLIKSDMRSWSGPVVSSQPAKIDIMVSELLGSFADNELSPECLDGAQHLLHPSHGVSIPQSYTAWVTPIASPRIHSDLVHRPSSDIHKYDLPYVAMLHQYAFLSFSSEPLPPGPGGLLAYPPAIKQCWEFAHPLPPPVITASEARRTANPSAPGLDGGDGWNEHNVRRCELVFPITTRGVCHGLAGYFETVLYKPRDASVTAVELSTNPNSMDEKSRDMISWFPIYFPLKTPVYVPDGGEVEVVMERRTDDRKVWYTWQVVVWVEIGGVRQRVGVSEVGSSKENGCLM</sequence>
<evidence type="ECO:0000259" key="10">
    <source>
        <dbReference type="Pfam" id="PF17286"/>
    </source>
</evidence>
<evidence type="ECO:0000313" key="12">
    <source>
        <dbReference type="Proteomes" id="UP000799439"/>
    </source>
</evidence>
<feature type="binding site" evidence="6">
    <location>
        <begin position="459"/>
        <end position="460"/>
    </location>
    <ligand>
        <name>S-adenosyl-L-methionine</name>
        <dbReference type="ChEBI" id="CHEBI:59789"/>
    </ligand>
</feature>
<keyword evidence="2 4" id="KW-0808">Transferase</keyword>
<dbReference type="GO" id="GO:0032259">
    <property type="term" value="P:methylation"/>
    <property type="evidence" value="ECO:0007669"/>
    <property type="project" value="UniProtKB-KW"/>
</dbReference>
<organism evidence="11 12">
    <name type="scientific">Myriangium duriaei CBS 260.36</name>
    <dbReference type="NCBI Taxonomy" id="1168546"/>
    <lineage>
        <taxon>Eukaryota</taxon>
        <taxon>Fungi</taxon>
        <taxon>Dikarya</taxon>
        <taxon>Ascomycota</taxon>
        <taxon>Pezizomycotina</taxon>
        <taxon>Dothideomycetes</taxon>
        <taxon>Dothideomycetidae</taxon>
        <taxon>Myriangiales</taxon>
        <taxon>Myriangiaceae</taxon>
        <taxon>Myriangium</taxon>
    </lineage>
</organism>
<dbReference type="OrthoDB" id="1368803at2759"/>
<dbReference type="Proteomes" id="UP000799439">
    <property type="component" value="Unassembled WGS sequence"/>
</dbReference>
<evidence type="ECO:0000256" key="5">
    <source>
        <dbReference type="PIRSR" id="PIRSR015894-1"/>
    </source>
</evidence>
<dbReference type="SUPFAM" id="SSF53335">
    <property type="entry name" value="S-adenosyl-L-methionine-dependent methyltransferases"/>
    <property type="match status" value="1"/>
</dbReference>
<feature type="site" description="Critical for specifying symmetric addition of methyl groups" evidence="7">
    <location>
        <position position="368"/>
    </location>
</feature>
<feature type="domain" description="PRMT5 arginine-N-methyltransferase" evidence="8">
    <location>
        <begin position="340"/>
        <end position="511"/>
    </location>
</feature>
<dbReference type="InterPro" id="IPR025799">
    <property type="entry name" value="Arg_MeTrfase"/>
</dbReference>
<comment type="similarity">
    <text evidence="4">Belongs to the class I-like SAM-binding methyltransferase superfamily.</text>
</comment>
<reference evidence="11" key="1">
    <citation type="journal article" date="2020" name="Stud. Mycol.">
        <title>101 Dothideomycetes genomes: a test case for predicting lifestyles and emergence of pathogens.</title>
        <authorList>
            <person name="Haridas S."/>
            <person name="Albert R."/>
            <person name="Binder M."/>
            <person name="Bloem J."/>
            <person name="Labutti K."/>
            <person name="Salamov A."/>
            <person name="Andreopoulos B."/>
            <person name="Baker S."/>
            <person name="Barry K."/>
            <person name="Bills G."/>
            <person name="Bluhm B."/>
            <person name="Cannon C."/>
            <person name="Castanera R."/>
            <person name="Culley D."/>
            <person name="Daum C."/>
            <person name="Ezra D."/>
            <person name="Gonzalez J."/>
            <person name="Henrissat B."/>
            <person name="Kuo A."/>
            <person name="Liang C."/>
            <person name="Lipzen A."/>
            <person name="Lutzoni F."/>
            <person name="Magnuson J."/>
            <person name="Mondo S."/>
            <person name="Nolan M."/>
            <person name="Ohm R."/>
            <person name="Pangilinan J."/>
            <person name="Park H.-J."/>
            <person name="Ramirez L."/>
            <person name="Alfaro M."/>
            <person name="Sun H."/>
            <person name="Tritt A."/>
            <person name="Yoshinaga Y."/>
            <person name="Zwiers L.-H."/>
            <person name="Turgeon B."/>
            <person name="Goodwin S."/>
            <person name="Spatafora J."/>
            <person name="Crous P."/>
            <person name="Grigoriev I."/>
        </authorList>
    </citation>
    <scope>NUCLEOTIDE SEQUENCE</scope>
    <source>
        <strain evidence="11">CBS 260.36</strain>
    </source>
</reference>
<dbReference type="EMBL" id="ML996086">
    <property type="protein sequence ID" value="KAF2152349.1"/>
    <property type="molecule type" value="Genomic_DNA"/>
</dbReference>
<evidence type="ECO:0000256" key="1">
    <source>
        <dbReference type="ARBA" id="ARBA00022603"/>
    </source>
</evidence>
<dbReference type="GO" id="GO:0005634">
    <property type="term" value="C:nucleus"/>
    <property type="evidence" value="ECO:0007669"/>
    <property type="project" value="TreeGrafter"/>
</dbReference>
<dbReference type="Gene3D" id="2.70.160.11">
    <property type="entry name" value="Hnrnp arginine n-methyltransferase1"/>
    <property type="match status" value="1"/>
</dbReference>
<dbReference type="PROSITE" id="PS51678">
    <property type="entry name" value="SAM_MT_PRMT"/>
    <property type="match status" value="1"/>
</dbReference>
<gene>
    <name evidence="11" type="ORF">K461DRAFT_241465</name>
</gene>